<dbReference type="SUPFAM" id="SSF46689">
    <property type="entry name" value="Homeodomain-like"/>
    <property type="match status" value="1"/>
</dbReference>
<evidence type="ECO:0000313" key="2">
    <source>
        <dbReference type="Proteomes" id="UP000235036"/>
    </source>
</evidence>
<dbReference type="Pfam" id="PF13565">
    <property type="entry name" value="HTH_32"/>
    <property type="match status" value="1"/>
</dbReference>
<keyword evidence="2" id="KW-1185">Reference proteome</keyword>
<sequence length="208" mass="24467">MQNDVLERHEQQFHLNHKADVKASLYLTPFQRQLLLKNLETDLRLEYRRRIEIMLLADMGQSQTQICETLGCSQETARYWIGMAKSGQAHNWCDRPMGRPKAVNEQYLERLKELVSNSPREYGYPFQRWTAQWLAKHLAKEFGINVSNCHITRLLKSMGLSTRHKNEQKIAVHSSQNGITIRDLQSELSTDFLWHFNVSEFNHEVNQL</sequence>
<protein>
    <recommendedName>
        <fullName evidence="3">Helix-turn-helix domain-containing protein</fullName>
    </recommendedName>
</protein>
<gene>
    <name evidence="1" type="ORF">CEN44_11025</name>
</gene>
<comment type="caution">
    <text evidence="1">The sequence shown here is derived from an EMBL/GenBank/DDBJ whole genome shotgun (WGS) entry which is preliminary data.</text>
</comment>
<dbReference type="InterPro" id="IPR009057">
    <property type="entry name" value="Homeodomain-like_sf"/>
</dbReference>
<dbReference type="Proteomes" id="UP000235036">
    <property type="component" value="Unassembled WGS sequence"/>
</dbReference>
<proteinExistence type="predicted"/>
<evidence type="ECO:0008006" key="3">
    <source>
        <dbReference type="Google" id="ProtNLM"/>
    </source>
</evidence>
<evidence type="ECO:0000313" key="1">
    <source>
        <dbReference type="EMBL" id="PLZ90292.1"/>
    </source>
</evidence>
<reference evidence="1 2" key="1">
    <citation type="submission" date="2017-08" db="EMBL/GenBank/DDBJ databases">
        <title>Genomes of Fischerella (Mastigocladus) sp. strains.</title>
        <authorList>
            <person name="Miller S.R."/>
        </authorList>
    </citation>
    <scope>NUCLEOTIDE SEQUENCE [LARGE SCALE GENOMIC DNA]</scope>
    <source>
        <strain evidence="1 2">CCMEE 5323</strain>
    </source>
</reference>
<dbReference type="EMBL" id="NRQW01000238">
    <property type="protein sequence ID" value="PLZ90292.1"/>
    <property type="molecule type" value="Genomic_DNA"/>
</dbReference>
<accession>A0A2N6K404</accession>
<name>A0A2N6K404_FISMU</name>
<dbReference type="AlphaFoldDB" id="A0A2N6K404"/>
<dbReference type="RefSeq" id="WP_102205200.1">
    <property type="nucleotide sequence ID" value="NZ_CAWNVR010000333.1"/>
</dbReference>
<organism evidence="1 2">
    <name type="scientific">Fischerella muscicola CCMEE 5323</name>
    <dbReference type="NCBI Taxonomy" id="2019572"/>
    <lineage>
        <taxon>Bacteria</taxon>
        <taxon>Bacillati</taxon>
        <taxon>Cyanobacteriota</taxon>
        <taxon>Cyanophyceae</taxon>
        <taxon>Nostocales</taxon>
        <taxon>Hapalosiphonaceae</taxon>
        <taxon>Fischerella</taxon>
    </lineage>
</organism>